<accession>A0ABD3ICE1</accession>
<name>A0ABD3ICE1_9MARC</name>
<protein>
    <submittedName>
        <fullName evidence="2">Uncharacterized protein</fullName>
    </submittedName>
</protein>
<feature type="compositionally biased region" description="Acidic residues" evidence="1">
    <location>
        <begin position="47"/>
        <end position="61"/>
    </location>
</feature>
<dbReference type="AlphaFoldDB" id="A0ABD3ICE1"/>
<proteinExistence type="predicted"/>
<gene>
    <name evidence="2" type="ORF">R1sor_017964</name>
</gene>
<evidence type="ECO:0000313" key="3">
    <source>
        <dbReference type="Proteomes" id="UP001633002"/>
    </source>
</evidence>
<dbReference type="Proteomes" id="UP001633002">
    <property type="component" value="Unassembled WGS sequence"/>
</dbReference>
<evidence type="ECO:0000256" key="1">
    <source>
        <dbReference type="SAM" id="MobiDB-lite"/>
    </source>
</evidence>
<feature type="region of interest" description="Disordered" evidence="1">
    <location>
        <begin position="35"/>
        <end position="83"/>
    </location>
</feature>
<comment type="caution">
    <text evidence="2">The sequence shown here is derived from an EMBL/GenBank/DDBJ whole genome shotgun (WGS) entry which is preliminary data.</text>
</comment>
<reference evidence="2 3" key="1">
    <citation type="submission" date="2024-09" db="EMBL/GenBank/DDBJ databases">
        <title>Chromosome-scale assembly of Riccia sorocarpa.</title>
        <authorList>
            <person name="Paukszto L."/>
        </authorList>
    </citation>
    <scope>NUCLEOTIDE SEQUENCE [LARGE SCALE GENOMIC DNA]</scope>
    <source>
        <strain evidence="2">LP-2024</strain>
        <tissue evidence="2">Aerial parts of the thallus</tissue>
    </source>
</reference>
<sequence>MAHAAGREPMVHMAVRPRCRVERVVIYESEAFGDGFCDRMENPEVQPGDDADMGEPDDNGDGLDLKTAEEAGVAGNDTKLTKP</sequence>
<keyword evidence="3" id="KW-1185">Reference proteome</keyword>
<evidence type="ECO:0000313" key="2">
    <source>
        <dbReference type="EMBL" id="KAL3699942.1"/>
    </source>
</evidence>
<organism evidence="2 3">
    <name type="scientific">Riccia sorocarpa</name>
    <dbReference type="NCBI Taxonomy" id="122646"/>
    <lineage>
        <taxon>Eukaryota</taxon>
        <taxon>Viridiplantae</taxon>
        <taxon>Streptophyta</taxon>
        <taxon>Embryophyta</taxon>
        <taxon>Marchantiophyta</taxon>
        <taxon>Marchantiopsida</taxon>
        <taxon>Marchantiidae</taxon>
        <taxon>Marchantiales</taxon>
        <taxon>Ricciaceae</taxon>
        <taxon>Riccia</taxon>
    </lineage>
</organism>
<dbReference type="EMBL" id="JBJQOH010000001">
    <property type="protein sequence ID" value="KAL3699942.1"/>
    <property type="molecule type" value="Genomic_DNA"/>
</dbReference>